<dbReference type="AlphaFoldDB" id="A0AA39XIJ7"/>
<comment type="caution">
    <text evidence="2">The sequence shown here is derived from an EMBL/GenBank/DDBJ whole genome shotgun (WGS) entry which is preliminary data.</text>
</comment>
<name>A0AA39XIJ7_9PEZI</name>
<keyword evidence="1" id="KW-0812">Transmembrane</keyword>
<feature type="transmembrane region" description="Helical" evidence="1">
    <location>
        <begin position="12"/>
        <end position="36"/>
    </location>
</feature>
<accession>A0AA39XIJ7</accession>
<proteinExistence type="predicted"/>
<protein>
    <submittedName>
        <fullName evidence="2">Uncharacterized protein</fullName>
    </submittedName>
</protein>
<organism evidence="2 3">
    <name type="scientific">Immersiella caudata</name>
    <dbReference type="NCBI Taxonomy" id="314043"/>
    <lineage>
        <taxon>Eukaryota</taxon>
        <taxon>Fungi</taxon>
        <taxon>Dikarya</taxon>
        <taxon>Ascomycota</taxon>
        <taxon>Pezizomycotina</taxon>
        <taxon>Sordariomycetes</taxon>
        <taxon>Sordariomycetidae</taxon>
        <taxon>Sordariales</taxon>
        <taxon>Lasiosphaeriaceae</taxon>
        <taxon>Immersiella</taxon>
    </lineage>
</organism>
<dbReference type="EMBL" id="JAULSU010000001">
    <property type="protein sequence ID" value="KAK0633972.1"/>
    <property type="molecule type" value="Genomic_DNA"/>
</dbReference>
<evidence type="ECO:0000256" key="1">
    <source>
        <dbReference type="SAM" id="Phobius"/>
    </source>
</evidence>
<evidence type="ECO:0000313" key="2">
    <source>
        <dbReference type="EMBL" id="KAK0633972.1"/>
    </source>
</evidence>
<feature type="transmembrane region" description="Helical" evidence="1">
    <location>
        <begin position="56"/>
        <end position="78"/>
    </location>
</feature>
<keyword evidence="3" id="KW-1185">Reference proteome</keyword>
<dbReference type="Proteomes" id="UP001175000">
    <property type="component" value="Unassembled WGS sequence"/>
</dbReference>
<gene>
    <name evidence="2" type="ORF">B0T14DRAFT_84648</name>
</gene>
<evidence type="ECO:0000313" key="3">
    <source>
        <dbReference type="Proteomes" id="UP001175000"/>
    </source>
</evidence>
<keyword evidence="1" id="KW-1133">Transmembrane helix</keyword>
<reference evidence="2" key="1">
    <citation type="submission" date="2023-06" db="EMBL/GenBank/DDBJ databases">
        <title>Genome-scale phylogeny and comparative genomics of the fungal order Sordariales.</title>
        <authorList>
            <consortium name="Lawrence Berkeley National Laboratory"/>
            <person name="Hensen N."/>
            <person name="Bonometti L."/>
            <person name="Westerberg I."/>
            <person name="Brannstrom I.O."/>
            <person name="Guillou S."/>
            <person name="Cros-Aarteil S."/>
            <person name="Calhoun S."/>
            <person name="Haridas S."/>
            <person name="Kuo A."/>
            <person name="Mondo S."/>
            <person name="Pangilinan J."/>
            <person name="Riley R."/>
            <person name="Labutti K."/>
            <person name="Andreopoulos B."/>
            <person name="Lipzen A."/>
            <person name="Chen C."/>
            <person name="Yanf M."/>
            <person name="Daum C."/>
            <person name="Ng V."/>
            <person name="Clum A."/>
            <person name="Steindorff A."/>
            <person name="Ohm R."/>
            <person name="Martin F."/>
            <person name="Silar P."/>
            <person name="Natvig D."/>
            <person name="Lalanne C."/>
            <person name="Gautier V."/>
            <person name="Ament-Velasquez S.L."/>
            <person name="Kruys A."/>
            <person name="Hutchinson M.I."/>
            <person name="Powell A.J."/>
            <person name="Barry K."/>
            <person name="Miller A.N."/>
            <person name="Grigoriev I.V."/>
            <person name="Debuchy R."/>
            <person name="Gladieux P."/>
            <person name="Thoren M.H."/>
            <person name="Johannesson H."/>
        </authorList>
    </citation>
    <scope>NUCLEOTIDE SEQUENCE</scope>
    <source>
        <strain evidence="2">CBS 606.72</strain>
    </source>
</reference>
<keyword evidence="1" id="KW-0472">Membrane</keyword>
<sequence length="138" mass="14582">MGFRAGLMRDAGGGFASRVFGSGLALVLLCCPFASWMGAMDSGWLWKSGEETGNGMAGGCLIWSGMVGSISVRCGAMVRFQSGRRTTRRDHINGGCSSNTNAGIFSNPSFDTFCCCFGRLGAPLSAKVEGTESRWEAR</sequence>